<feature type="transmembrane region" description="Helical" evidence="12">
    <location>
        <begin position="145"/>
        <end position="171"/>
    </location>
</feature>
<evidence type="ECO:0000256" key="3">
    <source>
        <dbReference type="ARBA" id="ARBA00022448"/>
    </source>
</evidence>
<keyword evidence="4" id="KW-1003">Cell membrane</keyword>
<evidence type="ECO:0000256" key="12">
    <source>
        <dbReference type="SAM" id="Phobius"/>
    </source>
</evidence>
<keyword evidence="5 12" id="KW-0812">Transmembrane</keyword>
<keyword evidence="7" id="KW-0915">Sodium</keyword>
<dbReference type="Gene3D" id="1.20.1730.10">
    <property type="entry name" value="Sodium/glucose cotransporter"/>
    <property type="match status" value="1"/>
</dbReference>
<dbReference type="InterPro" id="IPR038377">
    <property type="entry name" value="Na/Glc_symporter_sf"/>
</dbReference>
<sequence length="538" mass="59042">MPSILAKDNIFVAYYSILHMSSVLLLSFVIAYFVILLIVAWYTGRNSTNESFFIGNRNSNWMLVAFGMIGTSLSGVTFVSVPGGVGDMVNGSFKGFAYMQVTIGYLIGYCTIAFVLLPLYYRMNLTSIYNYLEHRFGNTAYKTGALFFIISRTVGATARLYLVINILQFFILDSMGVPFVVTAAVILLMILLYTFEGGVKTIVYTDTLQTSLMITGLVVCVVYILNHLHLEAGEALTQLKGKGYLNVFNFDVNSKGFFLKQIIGGAFITIAMTGLDQEMMQKNISVKKLGDSQKNVITMAIVLVGVLFLFLLLGGLLYLYGQSIGGDYNAIVKDGRTVTQFLIPDASGTPANVIGDKMFPSIALHYMPTAIGVIFIIALISALFPSADGALTALTSSFCIDLLGLQRRPELTEQKKKRIRLSVHLTFAVVFLLCVMVFYFLHNNSIVDVILDLAGYTYGPLLGLFAFGIFTKRTLPDTLAITGISLVAPVLSYFLAQHSKSWFNGYQIGIELLIINGLLTFLGLLFISKRATGSNTTA</sequence>
<feature type="transmembrane region" description="Helical" evidence="12">
    <location>
        <begin position="421"/>
        <end position="441"/>
    </location>
</feature>
<feature type="transmembrane region" description="Helical" evidence="12">
    <location>
        <begin position="177"/>
        <end position="195"/>
    </location>
</feature>
<feature type="transmembrane region" description="Helical" evidence="12">
    <location>
        <begin position="97"/>
        <end position="121"/>
    </location>
</feature>
<evidence type="ECO:0000256" key="10">
    <source>
        <dbReference type="ARBA" id="ARBA00023201"/>
    </source>
</evidence>
<dbReference type="EMBL" id="FTOR01000001">
    <property type="protein sequence ID" value="SIS57538.1"/>
    <property type="molecule type" value="Genomic_DNA"/>
</dbReference>
<name>A0A173MMG9_9BACT</name>
<accession>A0A173MMG9</accession>
<evidence type="ECO:0000256" key="9">
    <source>
        <dbReference type="ARBA" id="ARBA00023136"/>
    </source>
</evidence>
<reference evidence="14" key="1">
    <citation type="submission" date="2017-01" db="EMBL/GenBank/DDBJ databases">
        <authorList>
            <person name="Varghese N."/>
            <person name="Submissions S."/>
        </authorList>
    </citation>
    <scope>NUCLEOTIDE SEQUENCE [LARGE SCALE GENOMIC DNA]</scope>
    <source>
        <strain evidence="14">DSM 21054</strain>
    </source>
</reference>
<feature type="transmembrane region" description="Helical" evidence="12">
    <location>
        <begin position="370"/>
        <end position="400"/>
    </location>
</feature>
<dbReference type="InterPro" id="IPR051163">
    <property type="entry name" value="Sodium:Solute_Symporter_SSF"/>
</dbReference>
<dbReference type="CDD" id="cd10326">
    <property type="entry name" value="SLC5sbd_NIS-like"/>
    <property type="match status" value="1"/>
</dbReference>
<feature type="transmembrane region" description="Helical" evidence="12">
    <location>
        <begin position="257"/>
        <end position="275"/>
    </location>
</feature>
<feature type="transmembrane region" description="Helical" evidence="12">
    <location>
        <begin position="508"/>
        <end position="527"/>
    </location>
</feature>
<feature type="transmembrane region" description="Helical" evidence="12">
    <location>
        <begin position="478"/>
        <end position="496"/>
    </location>
</feature>
<evidence type="ECO:0000313" key="13">
    <source>
        <dbReference type="EMBL" id="SIS57538.1"/>
    </source>
</evidence>
<protein>
    <submittedName>
        <fullName evidence="13">Na+/proline symporter</fullName>
    </submittedName>
</protein>
<dbReference type="KEGG" id="fln:FLA_4624"/>
<dbReference type="GO" id="GO:0006814">
    <property type="term" value="P:sodium ion transport"/>
    <property type="evidence" value="ECO:0007669"/>
    <property type="project" value="UniProtKB-KW"/>
</dbReference>
<evidence type="ECO:0000256" key="5">
    <source>
        <dbReference type="ARBA" id="ARBA00022692"/>
    </source>
</evidence>
<dbReference type="Proteomes" id="UP000186917">
    <property type="component" value="Unassembled WGS sequence"/>
</dbReference>
<dbReference type="GO" id="GO:0015293">
    <property type="term" value="F:symporter activity"/>
    <property type="evidence" value="ECO:0007669"/>
    <property type="project" value="TreeGrafter"/>
</dbReference>
<keyword evidence="6 12" id="KW-1133">Transmembrane helix</keyword>
<dbReference type="PANTHER" id="PTHR42985:SF47">
    <property type="entry name" value="INTEGRAL MEMBRANE TRANSPORT PROTEIN"/>
    <property type="match status" value="1"/>
</dbReference>
<evidence type="ECO:0000313" key="14">
    <source>
        <dbReference type="Proteomes" id="UP000186917"/>
    </source>
</evidence>
<gene>
    <name evidence="13" type="ORF">SAMN05421788_10140</name>
</gene>
<organism evidence="13 14">
    <name type="scientific">Filimonas lacunae</name>
    <dbReference type="NCBI Taxonomy" id="477680"/>
    <lineage>
        <taxon>Bacteria</taxon>
        <taxon>Pseudomonadati</taxon>
        <taxon>Bacteroidota</taxon>
        <taxon>Chitinophagia</taxon>
        <taxon>Chitinophagales</taxon>
        <taxon>Chitinophagaceae</taxon>
        <taxon>Filimonas</taxon>
    </lineage>
</organism>
<evidence type="ECO:0000256" key="11">
    <source>
        <dbReference type="RuleBase" id="RU362091"/>
    </source>
</evidence>
<evidence type="ECO:0000256" key="1">
    <source>
        <dbReference type="ARBA" id="ARBA00004651"/>
    </source>
</evidence>
<feature type="transmembrane region" description="Helical" evidence="12">
    <location>
        <begin position="12"/>
        <end position="42"/>
    </location>
</feature>
<keyword evidence="14" id="KW-1185">Reference proteome</keyword>
<comment type="subcellular location">
    <subcellularLocation>
        <location evidence="1">Cell membrane</location>
        <topology evidence="1">Multi-pass membrane protein</topology>
    </subcellularLocation>
</comment>
<keyword evidence="10" id="KW-0739">Sodium transport</keyword>
<dbReference type="AlphaFoldDB" id="A0A173MMG9"/>
<feature type="transmembrane region" description="Helical" evidence="12">
    <location>
        <begin position="453"/>
        <end position="471"/>
    </location>
</feature>
<dbReference type="InterPro" id="IPR001734">
    <property type="entry name" value="Na/solute_symporter"/>
</dbReference>
<proteinExistence type="inferred from homology"/>
<feature type="transmembrane region" description="Helical" evidence="12">
    <location>
        <begin position="207"/>
        <end position="225"/>
    </location>
</feature>
<evidence type="ECO:0000256" key="8">
    <source>
        <dbReference type="ARBA" id="ARBA00023065"/>
    </source>
</evidence>
<dbReference type="PROSITE" id="PS50283">
    <property type="entry name" value="NA_SOLUT_SYMP_3"/>
    <property type="match status" value="1"/>
</dbReference>
<evidence type="ECO:0000256" key="7">
    <source>
        <dbReference type="ARBA" id="ARBA00023053"/>
    </source>
</evidence>
<evidence type="ECO:0000256" key="4">
    <source>
        <dbReference type="ARBA" id="ARBA00022475"/>
    </source>
</evidence>
<dbReference type="GO" id="GO:0005886">
    <property type="term" value="C:plasma membrane"/>
    <property type="evidence" value="ECO:0007669"/>
    <property type="project" value="UniProtKB-SubCell"/>
</dbReference>
<feature type="transmembrane region" description="Helical" evidence="12">
    <location>
        <begin position="296"/>
        <end position="320"/>
    </location>
</feature>
<evidence type="ECO:0000256" key="6">
    <source>
        <dbReference type="ARBA" id="ARBA00022989"/>
    </source>
</evidence>
<dbReference type="Pfam" id="PF00474">
    <property type="entry name" value="SSF"/>
    <property type="match status" value="1"/>
</dbReference>
<keyword evidence="9 12" id="KW-0472">Membrane</keyword>
<comment type="similarity">
    <text evidence="2 11">Belongs to the sodium:solute symporter (SSF) (TC 2.A.21) family.</text>
</comment>
<evidence type="ECO:0000256" key="2">
    <source>
        <dbReference type="ARBA" id="ARBA00006434"/>
    </source>
</evidence>
<dbReference type="PANTHER" id="PTHR42985">
    <property type="entry name" value="SODIUM-COUPLED MONOCARBOXYLATE TRANSPORTER"/>
    <property type="match status" value="1"/>
</dbReference>
<keyword evidence="8" id="KW-0406">Ion transport</keyword>
<dbReference type="STRING" id="477680.SAMN05421788_10140"/>
<feature type="transmembrane region" description="Helical" evidence="12">
    <location>
        <begin position="63"/>
        <end position="85"/>
    </location>
</feature>
<keyword evidence="3" id="KW-0813">Transport</keyword>